<sequence length="323" mass="36890">MSLLVLGATGTLGRQIVRRALDEGFQVKCFVRNFRKAAFLKEWGAELVYGDLKLPETIPPTLLGITAIIDASTARTSDLYSSIKVDLYSKYILIDAAKKAHIKRYIFFSILNASKYPEVPLMQMKVNIEAYLTQSGISYTIFKVSGFFQGLIAQYALPILDNQTIWITGDSTSIAYIDTQDIAKCAIKSLSVIKTQNKILPMVGIKSWSSNEIIELCEKLSGQRSRISQIPLFFLQLLRNLTKFFQWSWNISDRLAFASVLLHSDDFDTSMNEVYDLLQMKKNEMETLEEYFQEYFGKIMKKLKDLNYTSTNSQNQQVNQDSF</sequence>
<name>A0A344V669_9FLOR</name>
<keyword evidence="4" id="KW-0604">Photosystem II</keyword>
<geneLocation type="chloroplast" evidence="6"/>
<comment type="subcellular location">
    <subcellularLocation>
        <location evidence="1">Plastid</location>
    </subcellularLocation>
</comment>
<dbReference type="Gene3D" id="3.40.50.720">
    <property type="entry name" value="NAD(P)-binding Rossmann-like Domain"/>
    <property type="match status" value="1"/>
</dbReference>
<dbReference type="GO" id="GO:0009536">
    <property type="term" value="C:plastid"/>
    <property type="evidence" value="ECO:0007669"/>
    <property type="project" value="UniProtKB-SubCell"/>
</dbReference>
<evidence type="ECO:0000313" key="6">
    <source>
        <dbReference type="EMBL" id="AXE43456.1"/>
    </source>
</evidence>
<dbReference type="GO" id="GO:0009523">
    <property type="term" value="C:photosystem II"/>
    <property type="evidence" value="ECO:0007669"/>
    <property type="project" value="UniProtKB-KW"/>
</dbReference>
<dbReference type="PANTHER" id="PTHR47128:SF2">
    <property type="entry name" value="PROTEIN HIGH CHLOROPHYLL FLUORESCENCE PHENOTYPE 244, CHLOROPLASTIC"/>
    <property type="match status" value="1"/>
</dbReference>
<evidence type="ECO:0000256" key="3">
    <source>
        <dbReference type="ARBA" id="ARBA00022640"/>
    </source>
</evidence>
<keyword evidence="3 6" id="KW-0934">Plastid</keyword>
<evidence type="ECO:0000256" key="4">
    <source>
        <dbReference type="ARBA" id="ARBA00023276"/>
    </source>
</evidence>
<dbReference type="GeneID" id="37504310"/>
<dbReference type="InterPro" id="IPR036291">
    <property type="entry name" value="NAD(P)-bd_dom_sf"/>
</dbReference>
<evidence type="ECO:0000256" key="1">
    <source>
        <dbReference type="ARBA" id="ARBA00004474"/>
    </source>
</evidence>
<evidence type="ECO:0000256" key="2">
    <source>
        <dbReference type="ARBA" id="ARBA00022531"/>
    </source>
</evidence>
<dbReference type="GO" id="GO:0015979">
    <property type="term" value="P:photosynthesis"/>
    <property type="evidence" value="ECO:0007669"/>
    <property type="project" value="UniProtKB-KW"/>
</dbReference>
<reference evidence="6" key="1">
    <citation type="submission" date="2017-06" db="EMBL/GenBank/DDBJ databases">
        <title>Complete plastid genome of Gracilaria bailinae.</title>
        <authorList>
            <person name="Zhang L."/>
        </authorList>
    </citation>
    <scope>NUCLEOTIDE SEQUENCE</scope>
</reference>
<keyword evidence="6" id="KW-0150">Chloroplast</keyword>
<dbReference type="AlphaFoldDB" id="A0A344V669"/>
<protein>
    <recommendedName>
        <fullName evidence="5">NmrA-like domain-containing protein</fullName>
    </recommendedName>
</protein>
<organism evidence="6">
    <name type="scientific">Gracilariopsis heteroclada</name>
    <dbReference type="NCBI Taxonomy" id="172978"/>
    <lineage>
        <taxon>Eukaryota</taxon>
        <taxon>Rhodophyta</taxon>
        <taxon>Florideophyceae</taxon>
        <taxon>Rhodymeniophycidae</taxon>
        <taxon>Gracilariales</taxon>
        <taxon>Gracilariaceae</taxon>
        <taxon>Gracilariopsis</taxon>
    </lineage>
</organism>
<dbReference type="CDD" id="cd05243">
    <property type="entry name" value="SDR_a5"/>
    <property type="match status" value="1"/>
</dbReference>
<proteinExistence type="predicted"/>
<accession>A0A344V669</accession>
<dbReference type="PANTHER" id="PTHR47128">
    <property type="match status" value="1"/>
</dbReference>
<dbReference type="InterPro" id="IPR044256">
    <property type="entry name" value="HCF244-like"/>
</dbReference>
<dbReference type="EMBL" id="MF372957">
    <property type="protein sequence ID" value="AXE43456.1"/>
    <property type="molecule type" value="Genomic_DNA"/>
</dbReference>
<dbReference type="SUPFAM" id="SSF51735">
    <property type="entry name" value="NAD(P)-binding Rossmann-fold domains"/>
    <property type="match status" value="1"/>
</dbReference>
<feature type="domain" description="NmrA-like" evidence="5">
    <location>
        <begin position="3"/>
        <end position="291"/>
    </location>
</feature>
<dbReference type="RefSeq" id="YP_009500294.1">
    <property type="nucleotide sequence ID" value="NC_038100.1"/>
</dbReference>
<dbReference type="Pfam" id="PF05368">
    <property type="entry name" value="NmrA"/>
    <property type="match status" value="1"/>
</dbReference>
<evidence type="ECO:0000259" key="5">
    <source>
        <dbReference type="Pfam" id="PF05368"/>
    </source>
</evidence>
<gene>
    <name evidence="6" type="primary">ycf39</name>
</gene>
<dbReference type="InterPro" id="IPR008030">
    <property type="entry name" value="NmrA-like"/>
</dbReference>
<keyword evidence="2" id="KW-0602">Photosynthesis</keyword>